<comment type="caution">
    <text evidence="6">The sequence shown here is derived from an EMBL/GenBank/DDBJ whole genome shotgun (WGS) entry which is preliminary data.</text>
</comment>
<evidence type="ECO:0000256" key="2">
    <source>
        <dbReference type="ARBA" id="ARBA00022771"/>
    </source>
</evidence>
<evidence type="ECO:0000313" key="6">
    <source>
        <dbReference type="EMBL" id="CAF0775179.1"/>
    </source>
</evidence>
<dbReference type="PROSITE" id="PS50089">
    <property type="entry name" value="ZF_RING_2"/>
    <property type="match status" value="1"/>
</dbReference>
<proteinExistence type="predicted"/>
<dbReference type="EMBL" id="CAJNOG010000021">
    <property type="protein sequence ID" value="CAF0775179.1"/>
    <property type="molecule type" value="Genomic_DNA"/>
</dbReference>
<dbReference type="SUPFAM" id="SSF49599">
    <property type="entry name" value="TRAF domain-like"/>
    <property type="match status" value="1"/>
</dbReference>
<dbReference type="SUPFAM" id="SSF57850">
    <property type="entry name" value="RING/U-box"/>
    <property type="match status" value="1"/>
</dbReference>
<dbReference type="Gene3D" id="3.30.40.10">
    <property type="entry name" value="Zinc/RING finger domain, C3HC4 (zinc finger)"/>
    <property type="match status" value="2"/>
</dbReference>
<reference evidence="6" key="1">
    <citation type="submission" date="2021-02" db="EMBL/GenBank/DDBJ databases">
        <authorList>
            <person name="Nowell W R."/>
        </authorList>
    </citation>
    <scope>NUCLEOTIDE SEQUENCE</scope>
</reference>
<accession>A0A813R1I7</accession>
<dbReference type="PROSITE" id="PS00518">
    <property type="entry name" value="ZF_RING_1"/>
    <property type="match status" value="1"/>
</dbReference>
<keyword evidence="3" id="KW-0862">Zinc</keyword>
<evidence type="ECO:0000256" key="1">
    <source>
        <dbReference type="ARBA" id="ARBA00022723"/>
    </source>
</evidence>
<feature type="domain" description="RING-type" evidence="5">
    <location>
        <begin position="26"/>
        <end position="64"/>
    </location>
</feature>
<sequence length="284" mass="32737">MATARDTTVCDYEYMNDAQIDDELKCSICTEPFQNPVTIKCEHTFCQHCIGKWLEIHTRCPTCREKVINHKDDRKTPSWSPVTTHVVINQLNRLHIRCKHCQQINIERGNLLDHQSKCTKMLVPCPSAHNLCPWTGPRDKQADHIAICSFHELEPILSSLQVQLNNSIERQQQLLLELQKQSSLISFLYAFINKGNVMNTKCQTQTSSKSHECALASRKDTNKKRFPCVLCRKQVSKDNVSLHTCPSNNDSNYICCKCYDQHCHLKDNKDDENEDDDEEDDDAD</sequence>
<evidence type="ECO:0000256" key="4">
    <source>
        <dbReference type="PROSITE-ProRule" id="PRU00175"/>
    </source>
</evidence>
<dbReference type="InterPro" id="IPR013083">
    <property type="entry name" value="Znf_RING/FYVE/PHD"/>
</dbReference>
<dbReference type="AlphaFoldDB" id="A0A813R1I7"/>
<organism evidence="6 8">
    <name type="scientific">Adineta steineri</name>
    <dbReference type="NCBI Taxonomy" id="433720"/>
    <lineage>
        <taxon>Eukaryota</taxon>
        <taxon>Metazoa</taxon>
        <taxon>Spiralia</taxon>
        <taxon>Gnathifera</taxon>
        <taxon>Rotifera</taxon>
        <taxon>Eurotatoria</taxon>
        <taxon>Bdelloidea</taxon>
        <taxon>Adinetida</taxon>
        <taxon>Adinetidae</taxon>
        <taxon>Adineta</taxon>
    </lineage>
</organism>
<keyword evidence="2 4" id="KW-0863">Zinc-finger</keyword>
<dbReference type="SMART" id="SM00184">
    <property type="entry name" value="RING"/>
    <property type="match status" value="1"/>
</dbReference>
<dbReference type="GO" id="GO:0008270">
    <property type="term" value="F:zinc ion binding"/>
    <property type="evidence" value="ECO:0007669"/>
    <property type="project" value="UniProtKB-KW"/>
</dbReference>
<dbReference type="InterPro" id="IPR001841">
    <property type="entry name" value="Znf_RING"/>
</dbReference>
<dbReference type="Pfam" id="PF13923">
    <property type="entry name" value="zf-C3HC4_2"/>
    <property type="match status" value="1"/>
</dbReference>
<evidence type="ECO:0000313" key="8">
    <source>
        <dbReference type="Proteomes" id="UP000663845"/>
    </source>
</evidence>
<dbReference type="PANTHER" id="PTHR10131">
    <property type="entry name" value="TNF RECEPTOR ASSOCIATED FACTOR"/>
    <property type="match status" value="1"/>
</dbReference>
<dbReference type="Proteomes" id="UP000663845">
    <property type="component" value="Unassembled WGS sequence"/>
</dbReference>
<protein>
    <recommendedName>
        <fullName evidence="5">RING-type domain-containing protein</fullName>
    </recommendedName>
</protein>
<dbReference type="Proteomes" id="UP000663844">
    <property type="component" value="Unassembled WGS sequence"/>
</dbReference>
<gene>
    <name evidence="6" type="ORF">JYZ213_LOCUS3848</name>
    <name evidence="7" type="ORF">OXD698_LOCUS13373</name>
</gene>
<keyword evidence="1" id="KW-0479">Metal-binding</keyword>
<dbReference type="EMBL" id="CAJOAZ010000811">
    <property type="protein sequence ID" value="CAF3716999.1"/>
    <property type="molecule type" value="Genomic_DNA"/>
</dbReference>
<name>A0A813R1I7_9BILA</name>
<evidence type="ECO:0000256" key="3">
    <source>
        <dbReference type="ARBA" id="ARBA00022833"/>
    </source>
</evidence>
<evidence type="ECO:0000313" key="7">
    <source>
        <dbReference type="EMBL" id="CAF3716999.1"/>
    </source>
</evidence>
<dbReference type="InterPro" id="IPR017907">
    <property type="entry name" value="Znf_RING_CS"/>
</dbReference>
<evidence type="ECO:0000259" key="5">
    <source>
        <dbReference type="PROSITE" id="PS50089"/>
    </source>
</evidence>
<dbReference type="PANTHER" id="PTHR10131:SF94">
    <property type="entry name" value="TNF RECEPTOR-ASSOCIATED FACTOR 4"/>
    <property type="match status" value="1"/>
</dbReference>